<dbReference type="PROSITE" id="PS00387">
    <property type="entry name" value="PPASE"/>
    <property type="match status" value="1"/>
</dbReference>
<dbReference type="Pfam" id="PF00719">
    <property type="entry name" value="Pyrophosphatase"/>
    <property type="match status" value="1"/>
</dbReference>
<keyword evidence="5" id="KW-0963">Cytoplasm</keyword>
<dbReference type="Proteomes" id="UP000093000">
    <property type="component" value="Unassembled WGS sequence"/>
</dbReference>
<protein>
    <recommendedName>
        <fullName evidence="10">Inorganic pyrophosphatase</fullName>
        <ecNumber evidence="4">3.6.1.1</ecNumber>
    </recommendedName>
    <alternativeName>
        <fullName evidence="9">Pyrophosphate phospho-hydrolase</fullName>
    </alternativeName>
</protein>
<keyword evidence="14" id="KW-1185">Reference proteome</keyword>
<dbReference type="SUPFAM" id="SSF50324">
    <property type="entry name" value="Inorganic pyrophosphatase"/>
    <property type="match status" value="1"/>
</dbReference>
<comment type="cofactor">
    <cofactor evidence="1">
        <name>Mg(2+)</name>
        <dbReference type="ChEBI" id="CHEBI:18420"/>
    </cofactor>
</comment>
<sequence length="311" mass="35075">MLLSYLFLSNAVLAASGLSKPHEVTTRIIGAPHTSNYTVYFEQNNHAISAFHDIPLFANKEKTVYNMIVEIPRWTNAKNEINKETPLNPIKQDVRNQQPRFVPNIFPLKGYIWNYGAFPQTWENPKFVSPYTGKGGDNDPIDVIELGQEIASVGQIKQVKIIGIIGLIDQEETDWKVAVIDVNDPLANQLNDIQDVQQLLPGYMEESCRFFKYYKTPTGGNRNEIAFDGVPQNKTFATNIVLETHEQWKLLVNGVEPKKEIQTINLSVKNSPYRVSSDSDIVTSIPKANPLPAVKIAPIVDKWYFLSDSKA</sequence>
<evidence type="ECO:0000313" key="14">
    <source>
        <dbReference type="Proteomes" id="UP000093000"/>
    </source>
</evidence>
<evidence type="ECO:0000256" key="7">
    <source>
        <dbReference type="ARBA" id="ARBA00022801"/>
    </source>
</evidence>
<dbReference type="PANTHER" id="PTHR10286">
    <property type="entry name" value="INORGANIC PYROPHOSPHATASE"/>
    <property type="match status" value="1"/>
</dbReference>
<feature type="signal peptide" evidence="12">
    <location>
        <begin position="1"/>
        <end position="17"/>
    </location>
</feature>
<keyword evidence="8" id="KW-0460">Magnesium</keyword>
<dbReference type="InParanoid" id="A0A1C7N1E3"/>
<name>A0A1C7N1E3_9FUNG</name>
<evidence type="ECO:0000256" key="8">
    <source>
        <dbReference type="ARBA" id="ARBA00022842"/>
    </source>
</evidence>
<evidence type="ECO:0000313" key="13">
    <source>
        <dbReference type="EMBL" id="OBZ82516.1"/>
    </source>
</evidence>
<keyword evidence="7" id="KW-0378">Hydrolase</keyword>
<accession>A0A1C7N1E3</accession>
<comment type="subcellular location">
    <subcellularLocation>
        <location evidence="2">Cytoplasm</location>
    </subcellularLocation>
</comment>
<dbReference type="CDD" id="cd00412">
    <property type="entry name" value="pyrophosphatase"/>
    <property type="match status" value="1"/>
</dbReference>
<evidence type="ECO:0000256" key="6">
    <source>
        <dbReference type="ARBA" id="ARBA00022723"/>
    </source>
</evidence>
<dbReference type="EC" id="3.6.1.1" evidence="4"/>
<evidence type="ECO:0000256" key="4">
    <source>
        <dbReference type="ARBA" id="ARBA00012146"/>
    </source>
</evidence>
<evidence type="ECO:0000256" key="10">
    <source>
        <dbReference type="ARBA" id="ARBA00040300"/>
    </source>
</evidence>
<evidence type="ECO:0000256" key="12">
    <source>
        <dbReference type="SAM" id="SignalP"/>
    </source>
</evidence>
<dbReference type="FunFam" id="3.90.80.10:FF:000004">
    <property type="entry name" value="Inorganic pyrophosphatase"/>
    <property type="match status" value="1"/>
</dbReference>
<evidence type="ECO:0000256" key="11">
    <source>
        <dbReference type="ARBA" id="ARBA00047820"/>
    </source>
</evidence>
<comment type="catalytic activity">
    <reaction evidence="11">
        <text>diphosphate + H2O = 2 phosphate + H(+)</text>
        <dbReference type="Rhea" id="RHEA:24576"/>
        <dbReference type="ChEBI" id="CHEBI:15377"/>
        <dbReference type="ChEBI" id="CHEBI:15378"/>
        <dbReference type="ChEBI" id="CHEBI:33019"/>
        <dbReference type="ChEBI" id="CHEBI:43474"/>
        <dbReference type="EC" id="3.6.1.1"/>
    </reaction>
</comment>
<evidence type="ECO:0000256" key="3">
    <source>
        <dbReference type="ARBA" id="ARBA00006220"/>
    </source>
</evidence>
<dbReference type="STRING" id="101091.A0A1C7N1E3"/>
<keyword evidence="12" id="KW-0732">Signal</keyword>
<evidence type="ECO:0000256" key="5">
    <source>
        <dbReference type="ARBA" id="ARBA00022490"/>
    </source>
</evidence>
<organism evidence="13 14">
    <name type="scientific">Choanephora cucurbitarum</name>
    <dbReference type="NCBI Taxonomy" id="101091"/>
    <lineage>
        <taxon>Eukaryota</taxon>
        <taxon>Fungi</taxon>
        <taxon>Fungi incertae sedis</taxon>
        <taxon>Mucoromycota</taxon>
        <taxon>Mucoromycotina</taxon>
        <taxon>Mucoromycetes</taxon>
        <taxon>Mucorales</taxon>
        <taxon>Mucorineae</taxon>
        <taxon>Choanephoraceae</taxon>
        <taxon>Choanephoroideae</taxon>
        <taxon>Choanephora</taxon>
    </lineage>
</organism>
<dbReference type="GO" id="GO:0000287">
    <property type="term" value="F:magnesium ion binding"/>
    <property type="evidence" value="ECO:0007669"/>
    <property type="project" value="InterPro"/>
</dbReference>
<evidence type="ECO:0000256" key="1">
    <source>
        <dbReference type="ARBA" id="ARBA00001946"/>
    </source>
</evidence>
<dbReference type="GO" id="GO:0005737">
    <property type="term" value="C:cytoplasm"/>
    <property type="evidence" value="ECO:0007669"/>
    <property type="project" value="UniProtKB-SubCell"/>
</dbReference>
<gene>
    <name evidence="13" type="primary">ipp1</name>
    <name evidence="13" type="ORF">A0J61_09432</name>
</gene>
<proteinExistence type="inferred from homology"/>
<dbReference type="GO" id="GO:0004427">
    <property type="term" value="F:inorganic diphosphate phosphatase activity"/>
    <property type="evidence" value="ECO:0007669"/>
    <property type="project" value="UniProtKB-EC"/>
</dbReference>
<dbReference type="EMBL" id="LUGH01000849">
    <property type="protein sequence ID" value="OBZ82516.1"/>
    <property type="molecule type" value="Genomic_DNA"/>
</dbReference>
<dbReference type="InterPro" id="IPR036649">
    <property type="entry name" value="Pyrophosphatase_sf"/>
</dbReference>
<dbReference type="AlphaFoldDB" id="A0A1C7N1E3"/>
<dbReference type="GO" id="GO:0006796">
    <property type="term" value="P:phosphate-containing compound metabolic process"/>
    <property type="evidence" value="ECO:0007669"/>
    <property type="project" value="InterPro"/>
</dbReference>
<reference evidence="13 14" key="1">
    <citation type="submission" date="2016-03" db="EMBL/GenBank/DDBJ databases">
        <title>Choanephora cucurbitarum.</title>
        <authorList>
            <person name="Min B."/>
            <person name="Park H."/>
            <person name="Park J.-H."/>
            <person name="Shin H.-D."/>
            <person name="Choi I.-G."/>
        </authorList>
    </citation>
    <scope>NUCLEOTIDE SEQUENCE [LARGE SCALE GENOMIC DNA]</scope>
    <source>
        <strain evidence="13 14">KUS-F28377</strain>
    </source>
</reference>
<dbReference type="InterPro" id="IPR008162">
    <property type="entry name" value="Pyrophosphatase"/>
</dbReference>
<dbReference type="OrthoDB" id="1608002at2759"/>
<keyword evidence="6" id="KW-0479">Metal-binding</keyword>
<evidence type="ECO:0000256" key="9">
    <source>
        <dbReference type="ARBA" id="ARBA00032535"/>
    </source>
</evidence>
<comment type="similarity">
    <text evidence="3">Belongs to the PPase family.</text>
</comment>
<comment type="caution">
    <text evidence="13">The sequence shown here is derived from an EMBL/GenBank/DDBJ whole genome shotgun (WGS) entry which is preliminary data.</text>
</comment>
<dbReference type="Gene3D" id="3.90.80.10">
    <property type="entry name" value="Inorganic pyrophosphatase"/>
    <property type="match status" value="1"/>
</dbReference>
<feature type="chain" id="PRO_5008889415" description="Inorganic pyrophosphatase" evidence="12">
    <location>
        <begin position="18"/>
        <end position="311"/>
    </location>
</feature>
<evidence type="ECO:0000256" key="2">
    <source>
        <dbReference type="ARBA" id="ARBA00004496"/>
    </source>
</evidence>